<organism evidence="1 2">
    <name type="scientific">Cedecea neteri</name>
    <dbReference type="NCBI Taxonomy" id="158822"/>
    <lineage>
        <taxon>Bacteria</taxon>
        <taxon>Pseudomonadati</taxon>
        <taxon>Pseudomonadota</taxon>
        <taxon>Gammaproteobacteria</taxon>
        <taxon>Enterobacterales</taxon>
        <taxon>Enterobacteriaceae</taxon>
        <taxon>Cedecea</taxon>
    </lineage>
</organism>
<dbReference type="RefSeq" id="WP_061277703.1">
    <property type="nucleotide sequence ID" value="NZ_CP023525.1"/>
</dbReference>
<evidence type="ECO:0000313" key="1">
    <source>
        <dbReference type="EMBL" id="ATF90632.1"/>
    </source>
</evidence>
<sequence length="126" mass="14796">MGWEMHITRAEHVWDGESHPIFAEEWIQCVNNDPELSFDPKNGQYHVLWRGDEINWLDWDTGNISTTSPGQELYCKMLEIAATLNAKVLDDDDRVYLLPDDLLNPSWAKKEVPRSFLQKIINHFRK</sequence>
<dbReference type="AlphaFoldDB" id="A0A291DSE1"/>
<protein>
    <submittedName>
        <fullName evidence="1">Uncharacterized protein</fullName>
    </submittedName>
</protein>
<accession>A0A291DSE1</accession>
<dbReference type="Proteomes" id="UP000217979">
    <property type="component" value="Chromosome"/>
</dbReference>
<reference evidence="1 2" key="1">
    <citation type="submission" date="2017-09" db="EMBL/GenBank/DDBJ databases">
        <title>FDA dAtabase for Regulatory Grade micrObial Sequences (FDA-ARGOS): Supporting development and validation of Infectious Disease Dx tests.</title>
        <authorList>
            <person name="Minogue T."/>
            <person name="Wolcott M."/>
            <person name="Wasieloski L."/>
            <person name="Aguilar W."/>
            <person name="Moore D."/>
            <person name="Tallon L."/>
            <person name="Sadzewicz L."/>
            <person name="Ott S."/>
            <person name="Zhao X."/>
            <person name="Nagaraj S."/>
            <person name="Vavikolanu K."/>
            <person name="Aluvathingal J."/>
            <person name="Nadendla S."/>
            <person name="Sichtig H."/>
        </authorList>
    </citation>
    <scope>NUCLEOTIDE SEQUENCE [LARGE SCALE GENOMIC DNA]</scope>
    <source>
        <strain evidence="1 2">FDAARGOS_392</strain>
    </source>
</reference>
<evidence type="ECO:0000313" key="2">
    <source>
        <dbReference type="Proteomes" id="UP000217979"/>
    </source>
</evidence>
<gene>
    <name evidence="1" type="ORF">CO704_00320</name>
</gene>
<dbReference type="EMBL" id="CP023525">
    <property type="protein sequence ID" value="ATF90632.1"/>
    <property type="molecule type" value="Genomic_DNA"/>
</dbReference>
<name>A0A291DSE1_9ENTR</name>
<proteinExistence type="predicted"/>